<name>A5UJ94_METS3</name>
<accession>A5UJ94</accession>
<evidence type="ECO:0000313" key="2">
    <source>
        <dbReference type="Proteomes" id="UP000001992"/>
    </source>
</evidence>
<dbReference type="EMBL" id="CP000678">
    <property type="protein sequence ID" value="ABQ86272.1"/>
    <property type="molecule type" value="Genomic_DNA"/>
</dbReference>
<dbReference type="STRING" id="420247.Msm_0067"/>
<evidence type="ECO:0008006" key="3">
    <source>
        <dbReference type="Google" id="ProtNLM"/>
    </source>
</evidence>
<proteinExistence type="predicted"/>
<dbReference type="PATRIC" id="fig|420247.28.peg.69"/>
<gene>
    <name evidence="1" type="ordered locus">Msm_0067</name>
</gene>
<dbReference type="GeneID" id="78816691"/>
<dbReference type="BioCyc" id="MSMI420247:GHWZ-67-MONOMER"/>
<keyword evidence="2" id="KW-1185">Reference proteome</keyword>
<dbReference type="RefSeq" id="WP_011953658.1">
    <property type="nucleotide sequence ID" value="NC_009515.1"/>
</dbReference>
<protein>
    <recommendedName>
        <fullName evidence="3">Transposase</fullName>
    </recommendedName>
</protein>
<dbReference type="Proteomes" id="UP000001992">
    <property type="component" value="Chromosome"/>
</dbReference>
<dbReference type="EnsemblBacteria" id="ABQ86272">
    <property type="protein sequence ID" value="ABQ86272"/>
    <property type="gene ID" value="Msm_0067"/>
</dbReference>
<dbReference type="HOGENOM" id="CLU_955158_0_0_2"/>
<dbReference type="eggNOG" id="arCOG10868">
    <property type="taxonomic scope" value="Archaea"/>
</dbReference>
<organism evidence="1 2">
    <name type="scientific">Methanobrevibacter smithii (strain ATCC 35061 / DSM 861 / OCM 144 / PS)</name>
    <dbReference type="NCBI Taxonomy" id="420247"/>
    <lineage>
        <taxon>Archaea</taxon>
        <taxon>Methanobacteriati</taxon>
        <taxon>Methanobacteriota</taxon>
        <taxon>Methanomada group</taxon>
        <taxon>Methanobacteria</taxon>
        <taxon>Methanobacteriales</taxon>
        <taxon>Methanobacteriaceae</taxon>
        <taxon>Methanobrevibacter</taxon>
    </lineage>
</organism>
<dbReference type="KEGG" id="msi:Msm_0067"/>
<reference evidence="1 2" key="1">
    <citation type="journal article" date="2007" name="Proc. Natl. Acad. Sci. U.S.A.">
        <title>Genomic and metabolic adaptations of Methanobrevibacter smithii to the human gut.</title>
        <authorList>
            <person name="Samuel B.S."/>
            <person name="Hansen E.E."/>
            <person name="Manchester J.K."/>
            <person name="Coutinho P.M."/>
            <person name="Henrissat B."/>
            <person name="Fulton R."/>
            <person name="Latreille P."/>
            <person name="Kim K."/>
            <person name="Wilson R.K."/>
            <person name="Gordon J.I."/>
        </authorList>
    </citation>
    <scope>NUCLEOTIDE SEQUENCE [LARGE SCALE GENOMIC DNA]</scope>
    <source>
        <strain evidence="2">ATCC 35061 / DSM 861 / OCM 144 / PS</strain>
    </source>
</reference>
<dbReference type="AlphaFoldDB" id="A5UJ94"/>
<sequence length="291" mass="34027">MVHQSEDQLFKYATKEDGFGLLKLLKESNANIKEIDFKSENLTYNPTELVELGPKIYKTDMILELDHLIVLTEFQSTIVKTIDEKRYRLYTALVDYAKRNNKPLILIVISTAEKTKIKQYKINKDCVFTIPIVSLKDFDGDKIINNIENKIKNNQKITRHEMLNLALAPFMSSKKPLDKQIEKTVKTLDEVRKSMKCSSDFVFGIELLIVEKFIKNERQHKKLTNILRDTMKIIDEWRQEDYENGKQEGKEEEKINTAKNMLKENYTIKQIATITQLNIESIKQIKAEFGK</sequence>
<evidence type="ECO:0000313" key="1">
    <source>
        <dbReference type="EMBL" id="ABQ86272.1"/>
    </source>
</evidence>